<evidence type="ECO:0000313" key="2">
    <source>
        <dbReference type="EMBL" id="GGF17253.1"/>
    </source>
</evidence>
<evidence type="ECO:0000313" key="3">
    <source>
        <dbReference type="Proteomes" id="UP000598775"/>
    </source>
</evidence>
<name>A0A917B2I5_9MICO</name>
<evidence type="ECO:0000259" key="1">
    <source>
        <dbReference type="Pfam" id="PF01370"/>
    </source>
</evidence>
<dbReference type="Proteomes" id="UP000598775">
    <property type="component" value="Unassembled WGS sequence"/>
</dbReference>
<dbReference type="InterPro" id="IPR001509">
    <property type="entry name" value="Epimerase_deHydtase"/>
</dbReference>
<feature type="domain" description="NAD-dependent epimerase/dehydratase" evidence="1">
    <location>
        <begin position="184"/>
        <end position="282"/>
    </location>
</feature>
<gene>
    <name evidence="2" type="ORF">GCM10011399_08730</name>
</gene>
<dbReference type="SUPFAM" id="SSF51735">
    <property type="entry name" value="NAD(P)-binding Rossmann-fold domains"/>
    <property type="match status" value="1"/>
</dbReference>
<dbReference type="RefSeq" id="WP_188674429.1">
    <property type="nucleotide sequence ID" value="NZ_BMGP01000002.1"/>
</dbReference>
<accession>A0A917B2I5</accession>
<keyword evidence="3" id="KW-1185">Reference proteome</keyword>
<protein>
    <submittedName>
        <fullName evidence="2">NAD-dependent dehydratase</fullName>
    </submittedName>
</protein>
<feature type="domain" description="NAD-dependent epimerase/dehydratase" evidence="1">
    <location>
        <begin position="9"/>
        <end position="147"/>
    </location>
</feature>
<dbReference type="InterPro" id="IPR036291">
    <property type="entry name" value="NAD(P)-bd_dom_sf"/>
</dbReference>
<proteinExistence type="predicted"/>
<dbReference type="Pfam" id="PF01370">
    <property type="entry name" value="Epimerase"/>
    <property type="match status" value="2"/>
</dbReference>
<organism evidence="2 3">
    <name type="scientific">Subtercola lobariae</name>
    <dbReference type="NCBI Taxonomy" id="1588641"/>
    <lineage>
        <taxon>Bacteria</taxon>
        <taxon>Bacillati</taxon>
        <taxon>Actinomycetota</taxon>
        <taxon>Actinomycetes</taxon>
        <taxon>Micrococcales</taxon>
        <taxon>Microbacteriaceae</taxon>
        <taxon>Subtercola</taxon>
    </lineage>
</organism>
<dbReference type="AlphaFoldDB" id="A0A917B2I5"/>
<dbReference type="Gene3D" id="3.40.50.720">
    <property type="entry name" value="NAD(P)-binding Rossmann-like Domain"/>
    <property type="match status" value="1"/>
</dbReference>
<reference evidence="2 3" key="1">
    <citation type="journal article" date="2014" name="Int. J. Syst. Evol. Microbiol.">
        <title>Complete genome sequence of Corynebacterium casei LMG S-19264T (=DSM 44701T), isolated from a smear-ripened cheese.</title>
        <authorList>
            <consortium name="US DOE Joint Genome Institute (JGI-PGF)"/>
            <person name="Walter F."/>
            <person name="Albersmeier A."/>
            <person name="Kalinowski J."/>
            <person name="Ruckert C."/>
        </authorList>
    </citation>
    <scope>NUCLEOTIDE SEQUENCE [LARGE SCALE GENOMIC DNA]</scope>
    <source>
        <strain evidence="2 3">CGMCC 1.12976</strain>
    </source>
</reference>
<dbReference type="EMBL" id="BMGP01000002">
    <property type="protein sequence ID" value="GGF17253.1"/>
    <property type="molecule type" value="Genomic_DNA"/>
</dbReference>
<sequence>MTADRGLLLVTGGAGFIGSAIVAEALEAGWRVRVLDSLRPDVHAVPPATTPLGGSADSRVSDDPRVDFRHADVRDATAVADALQGVTVVSHQAAKVGLGVDFFDAPDYVSTNELGTAILLAEMTRANVKRLVLASSMVVYGEGKYRRASGAATRPAPRRVADLEAGQFEPVDPQTGAELEPDFIVEDDPVDPRNVYASSKLSQEYLAASWARSTGGRVVALRYHNVYGPGMPQNTPYAGVASLFRSALERGEAPRVFEDGQQRRDFVHVRDVASANLAAIDFTGAAGAEREANTEREAERPPFRAFNVGSGVVHSIGDLATALSRFSNGPAPVITGEFRLGDVRHITASSERLQSELGWHPAVSFDEGVREFATAPLRAAVTP</sequence>
<dbReference type="InterPro" id="IPR050177">
    <property type="entry name" value="Lipid_A_modif_metabolic_enz"/>
</dbReference>
<dbReference type="PANTHER" id="PTHR43245:SF13">
    <property type="entry name" value="UDP-D-APIOSE_UDP-D-XYLOSE SYNTHASE 2"/>
    <property type="match status" value="1"/>
</dbReference>
<comment type="caution">
    <text evidence="2">The sequence shown here is derived from an EMBL/GenBank/DDBJ whole genome shotgun (WGS) entry which is preliminary data.</text>
</comment>
<dbReference type="PANTHER" id="PTHR43245">
    <property type="entry name" value="BIFUNCTIONAL POLYMYXIN RESISTANCE PROTEIN ARNA"/>
    <property type="match status" value="1"/>
</dbReference>